<dbReference type="RefSeq" id="WP_013631776.1">
    <property type="nucleotide sequence ID" value="NC_015177.1"/>
</dbReference>
<dbReference type="HOGENOM" id="CLU_326215_0_0_10"/>
<dbReference type="InterPro" id="IPR026444">
    <property type="entry name" value="Secre_tail"/>
</dbReference>
<evidence type="ECO:0008006" key="3">
    <source>
        <dbReference type="Google" id="ProtNLM"/>
    </source>
</evidence>
<dbReference type="Proteomes" id="UP000000310">
    <property type="component" value="Chromosome"/>
</dbReference>
<dbReference type="SUPFAM" id="SSF51126">
    <property type="entry name" value="Pectin lyase-like"/>
    <property type="match status" value="1"/>
</dbReference>
<dbReference type="NCBIfam" id="TIGR04183">
    <property type="entry name" value="Por_Secre_tail"/>
    <property type="match status" value="1"/>
</dbReference>
<evidence type="ECO:0000313" key="1">
    <source>
        <dbReference type="EMBL" id="ADY51275.1"/>
    </source>
</evidence>
<evidence type="ECO:0000313" key="2">
    <source>
        <dbReference type="Proteomes" id="UP000000310"/>
    </source>
</evidence>
<name>F0S8J1_PSESL</name>
<dbReference type="eggNOG" id="COG2374">
    <property type="taxonomic scope" value="Bacteria"/>
</dbReference>
<dbReference type="STRING" id="762903.Pedsa_0699"/>
<keyword evidence="2" id="KW-1185">Reference proteome</keyword>
<dbReference type="OrthoDB" id="749310at2"/>
<reference evidence="2" key="2">
    <citation type="submission" date="2011-02" db="EMBL/GenBank/DDBJ databases">
        <title>The complete genome of Pedobacter saltans DSM 12145.</title>
        <authorList>
            <consortium name="US DOE Joint Genome Institute (JGI-PGF)"/>
            <person name="Lucas S."/>
            <person name="Copeland A."/>
            <person name="Lapidus A."/>
            <person name="Bruce D."/>
            <person name="Goodwin L."/>
            <person name="Pitluck S."/>
            <person name="Kyrpides N."/>
            <person name="Mavromatis K."/>
            <person name="Pagani I."/>
            <person name="Ivanova N."/>
            <person name="Ovchinnikova G."/>
            <person name="Lu M."/>
            <person name="Detter J.C."/>
            <person name="Han C."/>
            <person name="Land M."/>
            <person name="Hauser L."/>
            <person name="Markowitz V."/>
            <person name="Cheng J.-F."/>
            <person name="Hugenholtz P."/>
            <person name="Woyke T."/>
            <person name="Wu D."/>
            <person name="Tindall B."/>
            <person name="Pomrenke H.G."/>
            <person name="Brambilla E."/>
            <person name="Klenk H.-P."/>
            <person name="Eisen J.A."/>
        </authorList>
    </citation>
    <scope>NUCLEOTIDE SEQUENCE [LARGE SCALE GENOMIC DNA]</scope>
    <source>
        <strain evidence="2">ATCC 51119 / DSM 12145 / JCM 21818 / LMG 10337 / NBRC 100064 / NCIMB 13643</strain>
    </source>
</reference>
<gene>
    <name evidence="1" type="ordered locus">Pedsa_0699</name>
</gene>
<organism evidence="1 2">
    <name type="scientific">Pseudopedobacter saltans (strain ATCC 51119 / DSM 12145 / JCM 21818 / CCUG 39354 / LMG 10337 / NBRC 100064 / NCIMB 13643)</name>
    <name type="common">Pedobacter saltans</name>
    <dbReference type="NCBI Taxonomy" id="762903"/>
    <lineage>
        <taxon>Bacteria</taxon>
        <taxon>Pseudomonadati</taxon>
        <taxon>Bacteroidota</taxon>
        <taxon>Sphingobacteriia</taxon>
        <taxon>Sphingobacteriales</taxon>
        <taxon>Sphingobacteriaceae</taxon>
        <taxon>Pseudopedobacter</taxon>
    </lineage>
</organism>
<reference evidence="1 2" key="1">
    <citation type="journal article" date="2011" name="Stand. Genomic Sci.">
        <title>Complete genome sequence of the gliding, heparinolytic Pedobacter saltans type strain (113).</title>
        <authorList>
            <person name="Liolios K."/>
            <person name="Sikorski J."/>
            <person name="Lu M."/>
            <person name="Nolan M."/>
            <person name="Lapidus A."/>
            <person name="Lucas S."/>
            <person name="Hammon N."/>
            <person name="Deshpande S."/>
            <person name="Cheng J.F."/>
            <person name="Tapia R."/>
            <person name="Han C."/>
            <person name="Goodwin L."/>
            <person name="Pitluck S."/>
            <person name="Huntemann M."/>
            <person name="Ivanova N."/>
            <person name="Pagani I."/>
            <person name="Mavromatis K."/>
            <person name="Ovchinikova G."/>
            <person name="Pati A."/>
            <person name="Chen A."/>
            <person name="Palaniappan K."/>
            <person name="Land M."/>
            <person name="Hauser L."/>
            <person name="Brambilla E.M."/>
            <person name="Kotsyurbenko O."/>
            <person name="Rohde M."/>
            <person name="Tindall B.J."/>
            <person name="Abt B."/>
            <person name="Goker M."/>
            <person name="Detter J.C."/>
            <person name="Woyke T."/>
            <person name="Bristow J."/>
            <person name="Eisen J.A."/>
            <person name="Markowitz V."/>
            <person name="Hugenholtz P."/>
            <person name="Klenk H.P."/>
            <person name="Kyrpides N.C."/>
        </authorList>
    </citation>
    <scope>NUCLEOTIDE SEQUENCE [LARGE SCALE GENOMIC DNA]</scope>
    <source>
        <strain evidence="2">ATCC 51119 / DSM 12145 / JCM 21818 / LMG 10337 / NBRC 100064 / NCIMB 13643</strain>
    </source>
</reference>
<dbReference type="KEGG" id="psn:Pedsa_0699"/>
<dbReference type="AlphaFoldDB" id="F0S8J1"/>
<protein>
    <recommendedName>
        <fullName evidence="3">Secretion system C-terminal sorting domain-containing protein</fullName>
    </recommendedName>
</protein>
<sequence length="883" mass="96242">MKRILSLLSLVIGISIATEAQIIRYVAPSSMGTADGLTAANASDFLDASFWTAIQSSLQTQPVVVKFIAGDYIRAYTEQSLILNEMGHYRNNLILEGDAGNTIFTAPTGYATKTIIFSLVNCQNISVKNFHFTGNGSVDYVFRVTSTSGKTSKNILIENCRWEDMRGIVYGASGTASGTSYVTFKNCTFKRIGLNAGSHMIYNAYDAHHISVIDSHFEDCTGDYVRFRDNLDYAIVKGTTFIRNPGFDSYPFISMPLFNDVNPGDEIFATNYSFTDNTFTNATAAIQFFSQGYDPADRNHLLTAQEGAMLTSGTDQQKKDVLLNNYKINTDLVRINNNTYNNISKQVILVSNIGYGSVSKGWTGEANISGLFNNSDEPLPWEGDQYAFSKWVESGALKNIEWNYYFTGGTSTVSGTGGIIRTSTTSIMDFLPKTTSGEASIMTHTNTTVNSSSFTLNGNGSSLTMVHTAGNGTAVSPAKFSVRSFEASSKVMSAHFDVTLSNTAQNKQAIWYIAVGDSTALPIKNTDSAPSITGSTSTADKLYTVLRIRKVAFGNSYAVQARHNDGKQTNPTTNWGWQTITGATLTSGNVAKIALFFNNTENQQQYIFNGVTKTLAAASYHIYIDDVQKGATLTNLVRNTYPTNGNIKYTGDLSGFSIMSREGAMSFTTEDTGTTGPSAYDNSASLMVTNFQIVHLATPTTTPVTLTDFSGSATNTGIALNWQTASEQNNSHFILNRSINGKDFSHLTRVEGNGTSNSINHYSYIDKTPFAGTNYYQLEQIDKDGAKTVINKIVPVKYLVSDEVISISKISSNQLRAFFNSENGENAELSITDISGKVIYKTNRVLKQGNNQIDLFVPVKPGVYVATLKETAGMKSVKFTLLN</sequence>
<accession>F0S8J1</accession>
<dbReference type="InterPro" id="IPR011050">
    <property type="entry name" value="Pectin_lyase_fold/virulence"/>
</dbReference>
<dbReference type="EMBL" id="CP002545">
    <property type="protein sequence ID" value="ADY51275.1"/>
    <property type="molecule type" value="Genomic_DNA"/>
</dbReference>
<proteinExistence type="predicted"/>